<protein>
    <recommendedName>
        <fullName evidence="7">Pseudoazurin</fullName>
    </recommendedName>
</protein>
<dbReference type="InterPro" id="IPR008972">
    <property type="entry name" value="Cupredoxin"/>
</dbReference>
<keyword evidence="4" id="KW-0574">Periplasm</keyword>
<sequence length="162" mass="16969">MTANNAIVSAGRHVVAAGFIALAGLATSAATASAEEHVVEMLNRGESGIMVFEPALVRAMPGDTVRFVPVDPSHNAVSVEGMMPAEAETLEGGMNEEVVYAVEQQGVYGIHCTPHYAMGMVALIQVGDDLSNLDKAREAAAKAPGRAKTVFARLFDELQASE</sequence>
<evidence type="ECO:0000313" key="11">
    <source>
        <dbReference type="EMBL" id="MBB4004939.1"/>
    </source>
</evidence>
<dbReference type="RefSeq" id="WP_183210502.1">
    <property type="nucleotide sequence ID" value="NZ_JAAAMM010000005.1"/>
</dbReference>
<dbReference type="GO" id="GO:0009055">
    <property type="term" value="F:electron transfer activity"/>
    <property type="evidence" value="ECO:0007669"/>
    <property type="project" value="InterPro"/>
</dbReference>
<keyword evidence="12" id="KW-1185">Reference proteome</keyword>
<dbReference type="GO" id="GO:0005507">
    <property type="term" value="F:copper ion binding"/>
    <property type="evidence" value="ECO:0007669"/>
    <property type="project" value="UniProtKB-UniRule"/>
</dbReference>
<dbReference type="InterPro" id="IPR000923">
    <property type="entry name" value="BlueCu_1"/>
</dbReference>
<keyword evidence="5" id="KW-0249">Electron transport</keyword>
<dbReference type="SUPFAM" id="SSF49503">
    <property type="entry name" value="Cupredoxins"/>
    <property type="match status" value="1"/>
</dbReference>
<feature type="domain" description="Blue (type 1) copper" evidence="10">
    <location>
        <begin position="40"/>
        <end position="126"/>
    </location>
</feature>
<keyword evidence="3 8" id="KW-0479">Metal-binding</keyword>
<feature type="binding site" evidence="8">
    <location>
        <position position="74"/>
    </location>
    <ligand>
        <name>Cu cation</name>
        <dbReference type="ChEBI" id="CHEBI:23378"/>
    </ligand>
</feature>
<keyword evidence="9" id="KW-0732">Signal</keyword>
<dbReference type="EMBL" id="JACIEM010000005">
    <property type="protein sequence ID" value="MBB4004939.1"/>
    <property type="molecule type" value="Genomic_DNA"/>
</dbReference>
<feature type="binding site" evidence="8">
    <location>
        <position position="112"/>
    </location>
    <ligand>
        <name>Cu cation</name>
        <dbReference type="ChEBI" id="CHEBI:23378"/>
    </ligand>
</feature>
<feature type="chain" id="PRO_5031115457" description="Pseudoazurin" evidence="9">
    <location>
        <begin position="35"/>
        <end position="162"/>
    </location>
</feature>
<accession>A0A7W6MRF8</accession>
<dbReference type="GO" id="GO:0042597">
    <property type="term" value="C:periplasmic space"/>
    <property type="evidence" value="ECO:0007669"/>
    <property type="project" value="UniProtKB-SubCell"/>
</dbReference>
<dbReference type="InterPro" id="IPR012745">
    <property type="entry name" value="Pseudoazurin"/>
</dbReference>
<comment type="subcellular location">
    <subcellularLocation>
        <location evidence="1">Periplasm</location>
    </subcellularLocation>
</comment>
<keyword evidence="2" id="KW-0813">Transport</keyword>
<dbReference type="InterPro" id="IPR002386">
    <property type="entry name" value="Amicyanin/Pseudoazurin"/>
</dbReference>
<dbReference type="PRINTS" id="PR00156">
    <property type="entry name" value="COPPERBLUE"/>
</dbReference>
<evidence type="ECO:0000256" key="1">
    <source>
        <dbReference type="ARBA" id="ARBA00004418"/>
    </source>
</evidence>
<proteinExistence type="predicted"/>
<feature type="binding site" evidence="8">
    <location>
        <position position="120"/>
    </location>
    <ligand>
        <name>Cu cation</name>
        <dbReference type="ChEBI" id="CHEBI:23378"/>
    </ligand>
</feature>
<comment type="caution">
    <text evidence="11">The sequence shown here is derived from an EMBL/GenBank/DDBJ whole genome shotgun (WGS) entry which is preliminary data.</text>
</comment>
<reference evidence="11 12" key="1">
    <citation type="submission" date="2020-08" db="EMBL/GenBank/DDBJ databases">
        <title>Genomic Encyclopedia of Type Strains, Phase IV (KMG-IV): sequencing the most valuable type-strain genomes for metagenomic binning, comparative biology and taxonomic classification.</title>
        <authorList>
            <person name="Goeker M."/>
        </authorList>
    </citation>
    <scope>NUCLEOTIDE SEQUENCE [LARGE SCALE GENOMIC DNA]</scope>
    <source>
        <strain evidence="11 12">DSM 103570</strain>
    </source>
</reference>
<evidence type="ECO:0000256" key="8">
    <source>
        <dbReference type="PIRSR" id="PIRSR602386-1"/>
    </source>
</evidence>
<dbReference type="NCBIfam" id="TIGR02375">
    <property type="entry name" value="pseudoazurin"/>
    <property type="match status" value="1"/>
</dbReference>
<evidence type="ECO:0000313" key="12">
    <source>
        <dbReference type="Proteomes" id="UP000588647"/>
    </source>
</evidence>
<evidence type="ECO:0000256" key="4">
    <source>
        <dbReference type="ARBA" id="ARBA00022764"/>
    </source>
</evidence>
<evidence type="ECO:0000256" key="2">
    <source>
        <dbReference type="ARBA" id="ARBA00022448"/>
    </source>
</evidence>
<dbReference type="Gene3D" id="2.60.40.420">
    <property type="entry name" value="Cupredoxins - blue copper proteins"/>
    <property type="match status" value="1"/>
</dbReference>
<name>A0A7W6MRF8_9HYPH</name>
<evidence type="ECO:0000259" key="10">
    <source>
        <dbReference type="Pfam" id="PF00127"/>
    </source>
</evidence>
<dbReference type="Pfam" id="PF00127">
    <property type="entry name" value="Copper-bind"/>
    <property type="match status" value="1"/>
</dbReference>
<comment type="cofactor">
    <cofactor evidence="8">
        <name>Cu cation</name>
        <dbReference type="ChEBI" id="CHEBI:23378"/>
    </cofactor>
    <text evidence="8">Binds 1 copper ion per subunit.</text>
</comment>
<feature type="binding site" evidence="8">
    <location>
        <position position="115"/>
    </location>
    <ligand>
        <name>Cu cation</name>
        <dbReference type="ChEBI" id="CHEBI:23378"/>
    </ligand>
</feature>
<organism evidence="11 12">
    <name type="scientific">Aurantimonas endophytica</name>
    <dbReference type="NCBI Taxonomy" id="1522175"/>
    <lineage>
        <taxon>Bacteria</taxon>
        <taxon>Pseudomonadati</taxon>
        <taxon>Pseudomonadota</taxon>
        <taxon>Alphaproteobacteria</taxon>
        <taxon>Hyphomicrobiales</taxon>
        <taxon>Aurantimonadaceae</taxon>
        <taxon>Aurantimonas</taxon>
    </lineage>
</organism>
<evidence type="ECO:0000256" key="3">
    <source>
        <dbReference type="ARBA" id="ARBA00022723"/>
    </source>
</evidence>
<dbReference type="InterPro" id="IPR001235">
    <property type="entry name" value="Copper_blue_Plastocyanin"/>
</dbReference>
<dbReference type="Proteomes" id="UP000588647">
    <property type="component" value="Unassembled WGS sequence"/>
</dbReference>
<feature type="signal peptide" evidence="9">
    <location>
        <begin position="1"/>
        <end position="34"/>
    </location>
</feature>
<evidence type="ECO:0000256" key="5">
    <source>
        <dbReference type="ARBA" id="ARBA00022982"/>
    </source>
</evidence>
<dbReference type="PRINTS" id="PR00155">
    <property type="entry name" value="AMICYANIN"/>
</dbReference>
<evidence type="ECO:0000256" key="6">
    <source>
        <dbReference type="ARBA" id="ARBA00023008"/>
    </source>
</evidence>
<gene>
    <name evidence="11" type="ORF">GGR03_004034</name>
</gene>
<dbReference type="CDD" id="cd04218">
    <property type="entry name" value="Pseudoazurin"/>
    <property type="match status" value="1"/>
</dbReference>
<evidence type="ECO:0000256" key="9">
    <source>
        <dbReference type="SAM" id="SignalP"/>
    </source>
</evidence>
<dbReference type="AlphaFoldDB" id="A0A7W6MRF8"/>
<evidence type="ECO:0000256" key="7">
    <source>
        <dbReference type="NCBIfam" id="TIGR02375"/>
    </source>
</evidence>
<keyword evidence="6 8" id="KW-0186">Copper</keyword>